<keyword evidence="7" id="KW-0460">Magnesium</keyword>
<dbReference type="GO" id="GO:0015074">
    <property type="term" value="P:DNA integration"/>
    <property type="evidence" value="ECO:0007669"/>
    <property type="project" value="UniProtKB-KW"/>
</dbReference>
<evidence type="ECO:0000256" key="13">
    <source>
        <dbReference type="ARBA" id="ARBA00023268"/>
    </source>
</evidence>
<keyword evidence="11" id="KW-0239">DNA-directed DNA polymerase</keyword>
<comment type="catalytic activity">
    <reaction evidence="15">
        <text>DNA(n) + a 2'-deoxyribonucleoside 5'-triphosphate = DNA(n+1) + diphosphate</text>
        <dbReference type="Rhea" id="RHEA:22508"/>
        <dbReference type="Rhea" id="RHEA-COMP:17339"/>
        <dbReference type="Rhea" id="RHEA-COMP:17340"/>
        <dbReference type="ChEBI" id="CHEBI:33019"/>
        <dbReference type="ChEBI" id="CHEBI:61560"/>
        <dbReference type="ChEBI" id="CHEBI:173112"/>
        <dbReference type="EC" id="2.7.7.7"/>
    </reaction>
</comment>
<keyword evidence="10" id="KW-0695">RNA-directed DNA polymerase</keyword>
<evidence type="ECO:0000256" key="15">
    <source>
        <dbReference type="ARBA" id="ARBA00049244"/>
    </source>
</evidence>
<name>A0A9Q3FCP1_9BASI</name>
<dbReference type="SUPFAM" id="SSF53098">
    <property type="entry name" value="Ribonuclease H-like"/>
    <property type="match status" value="1"/>
</dbReference>
<dbReference type="InterPro" id="IPR013103">
    <property type="entry name" value="RVT_2"/>
</dbReference>
<dbReference type="InterPro" id="IPR012337">
    <property type="entry name" value="RNaseH-like_sf"/>
</dbReference>
<keyword evidence="8" id="KW-0694">RNA-binding</keyword>
<dbReference type="CDD" id="cd09272">
    <property type="entry name" value="RNase_HI_RT_Ty1"/>
    <property type="match status" value="1"/>
</dbReference>
<dbReference type="InterPro" id="IPR057670">
    <property type="entry name" value="SH3_retrovirus"/>
</dbReference>
<dbReference type="InterPro" id="IPR036397">
    <property type="entry name" value="RNaseH_sf"/>
</dbReference>
<dbReference type="PROSITE" id="PS50994">
    <property type="entry name" value="INTEGRASE"/>
    <property type="match status" value="1"/>
</dbReference>
<evidence type="ECO:0000256" key="9">
    <source>
        <dbReference type="ARBA" id="ARBA00022908"/>
    </source>
</evidence>
<keyword evidence="11" id="KW-0808">Transferase</keyword>
<feature type="domain" description="Integrase catalytic" evidence="16">
    <location>
        <begin position="110"/>
        <end position="200"/>
    </location>
</feature>
<comment type="catalytic activity">
    <reaction evidence="14">
        <text>DNA(n) + a 2'-deoxyribonucleoside 5'-triphosphate = DNA(n+1) + diphosphate</text>
        <dbReference type="Rhea" id="RHEA:22508"/>
        <dbReference type="Rhea" id="RHEA-COMP:17339"/>
        <dbReference type="Rhea" id="RHEA-COMP:17340"/>
        <dbReference type="ChEBI" id="CHEBI:33019"/>
        <dbReference type="ChEBI" id="CHEBI:61560"/>
        <dbReference type="ChEBI" id="CHEBI:173112"/>
        <dbReference type="EC" id="2.7.7.49"/>
    </reaction>
</comment>
<dbReference type="InterPro" id="IPR039537">
    <property type="entry name" value="Retrotran_Ty1/copia-like"/>
</dbReference>
<evidence type="ECO:0000256" key="4">
    <source>
        <dbReference type="ARBA" id="ARBA00022723"/>
    </source>
</evidence>
<dbReference type="PANTHER" id="PTHR42648:SF11">
    <property type="entry name" value="TRANSPOSON TY4-P GAG-POL POLYPROTEIN"/>
    <property type="match status" value="1"/>
</dbReference>
<comment type="caution">
    <text evidence="17">The sequence shown here is derived from an EMBL/GenBank/DDBJ whole genome shotgun (WGS) entry which is preliminary data.</text>
</comment>
<dbReference type="InterPro" id="IPR001584">
    <property type="entry name" value="Integrase_cat-core"/>
</dbReference>
<sequence length="781" mass="87679">MPPFLTKHLNLLRAYDRNKGGKLHGTGGSSIMIMRGKLVETQGNVQESSCDILYSLHSLFGHIGLKQLKQIVQQCFGNTAAINLPRKMANCAHCSVMKSRLTEWWEICPDNQGHWVYLRSWCINRGTMHEKSLPYNHEQNGAIEQYNQSITDMGRTLLKSSGLPTAFWGFAFMWAEHVQNNIPNRKTGDRTPKELLFGEQPFYKELRIFGEKAFIYMPKEKRQKLDDPAVKGRVVMFCPNNKGCLFFIPATNPLTSSIWAKFPNSADVVRTIQQWTIKNPYKVRSQDNLANQLSTTTATIPVPKTYKQAMNSPDSAQWSTAIEEELRNMNNIAPLPTGQHVFGGGWVFVKKAATQSLTTRFKAGYVARGNRQAESKFKLTFAPKATFTLLQMLLTIVGLHKWYINSFDFVTAYLKADIKEDIWVRPPDGLAVPPRFECKLWKALYGTKQAGNCWWNCVAGRLQHLGYRARDFDKILYIHQLNKGIIWLHVDDGIVATEDPKGCESIIGVDIAEVDGGFHLNQGHVIQSIINTTWHGTPATKTPLPAKCNLTTLGKNKKVELQKEFIGAVGALSYIEVGTQPDIAYSVNLLAQHTACPGLTHRQCLQHLLGYMARTTNTCLTLRLQGHRPCLEVFSDASWGGELSRSTHGYVVQLNGCTISWCAKRLVMVAASSCHAEFMVLGLAARHSRWAANLFEDITGVSDPFHLLCDNTSAIKIGEDCSSNKRTMDSDREFFITIQLLQNRTALLKWVATGNMYADIMKKPLGLVLNQQLSRKVLHGG</sequence>
<keyword evidence="13" id="KW-0511">Multifunctional enzyme</keyword>
<keyword evidence="1" id="KW-0815">Transposition</keyword>
<dbReference type="Proteomes" id="UP000765509">
    <property type="component" value="Unassembled WGS sequence"/>
</dbReference>
<dbReference type="EMBL" id="AVOT02041294">
    <property type="protein sequence ID" value="MBW0536584.1"/>
    <property type="molecule type" value="Genomic_DNA"/>
</dbReference>
<dbReference type="GO" id="GO:0046872">
    <property type="term" value="F:metal ion binding"/>
    <property type="evidence" value="ECO:0007669"/>
    <property type="project" value="UniProtKB-KW"/>
</dbReference>
<protein>
    <recommendedName>
        <fullName evidence="16">Integrase catalytic domain-containing protein</fullName>
    </recommendedName>
</protein>
<evidence type="ECO:0000256" key="6">
    <source>
        <dbReference type="ARBA" id="ARBA00022801"/>
    </source>
</evidence>
<evidence type="ECO:0000256" key="12">
    <source>
        <dbReference type="ARBA" id="ARBA00023172"/>
    </source>
</evidence>
<dbReference type="GO" id="GO:0032196">
    <property type="term" value="P:transposition"/>
    <property type="evidence" value="ECO:0007669"/>
    <property type="project" value="UniProtKB-KW"/>
</dbReference>
<proteinExistence type="predicted"/>
<evidence type="ECO:0000256" key="3">
    <source>
        <dbReference type="ARBA" id="ARBA00022722"/>
    </source>
</evidence>
<dbReference type="PANTHER" id="PTHR42648">
    <property type="entry name" value="TRANSPOSASE, PUTATIVE-RELATED"/>
    <property type="match status" value="1"/>
</dbReference>
<dbReference type="Pfam" id="PF07727">
    <property type="entry name" value="RVT_2"/>
    <property type="match status" value="1"/>
</dbReference>
<dbReference type="OrthoDB" id="2640446at2759"/>
<dbReference type="Gene3D" id="3.30.420.10">
    <property type="entry name" value="Ribonuclease H-like superfamily/Ribonuclease H"/>
    <property type="match status" value="1"/>
</dbReference>
<evidence type="ECO:0000259" key="16">
    <source>
        <dbReference type="PROSITE" id="PS50994"/>
    </source>
</evidence>
<evidence type="ECO:0000256" key="2">
    <source>
        <dbReference type="ARBA" id="ARBA00022695"/>
    </source>
</evidence>
<gene>
    <name evidence="17" type="ORF">O181_076299</name>
</gene>
<evidence type="ECO:0000256" key="8">
    <source>
        <dbReference type="ARBA" id="ARBA00022884"/>
    </source>
</evidence>
<keyword evidence="9" id="KW-0229">DNA integration</keyword>
<dbReference type="AlphaFoldDB" id="A0A9Q3FCP1"/>
<keyword evidence="5" id="KW-0255">Endonuclease</keyword>
<keyword evidence="6" id="KW-0378">Hydrolase</keyword>
<keyword evidence="12" id="KW-0233">DNA recombination</keyword>
<evidence type="ECO:0000256" key="11">
    <source>
        <dbReference type="ARBA" id="ARBA00022932"/>
    </source>
</evidence>
<keyword evidence="2" id="KW-0548">Nucleotidyltransferase</keyword>
<evidence type="ECO:0000313" key="17">
    <source>
        <dbReference type="EMBL" id="MBW0536584.1"/>
    </source>
</evidence>
<reference evidence="17" key="1">
    <citation type="submission" date="2021-03" db="EMBL/GenBank/DDBJ databases">
        <title>Draft genome sequence of rust myrtle Austropuccinia psidii MF-1, a brazilian biotype.</title>
        <authorList>
            <person name="Quecine M.C."/>
            <person name="Pachon D.M.R."/>
            <person name="Bonatelli M.L."/>
            <person name="Correr F.H."/>
            <person name="Franceschini L.M."/>
            <person name="Leite T.F."/>
            <person name="Margarido G.R.A."/>
            <person name="Almeida C.A."/>
            <person name="Ferrarezi J.A."/>
            <person name="Labate C.A."/>
        </authorList>
    </citation>
    <scope>NUCLEOTIDE SEQUENCE</scope>
    <source>
        <strain evidence="17">MF-1</strain>
    </source>
</reference>
<accession>A0A9Q3FCP1</accession>
<dbReference type="GO" id="GO:0005634">
    <property type="term" value="C:nucleus"/>
    <property type="evidence" value="ECO:0007669"/>
    <property type="project" value="UniProtKB-ARBA"/>
</dbReference>
<evidence type="ECO:0000256" key="14">
    <source>
        <dbReference type="ARBA" id="ARBA00048173"/>
    </source>
</evidence>
<dbReference type="GO" id="GO:0003723">
    <property type="term" value="F:RNA binding"/>
    <property type="evidence" value="ECO:0007669"/>
    <property type="project" value="UniProtKB-KW"/>
</dbReference>
<dbReference type="GO" id="GO:0004519">
    <property type="term" value="F:endonuclease activity"/>
    <property type="evidence" value="ECO:0007669"/>
    <property type="project" value="UniProtKB-KW"/>
</dbReference>
<evidence type="ECO:0000256" key="5">
    <source>
        <dbReference type="ARBA" id="ARBA00022759"/>
    </source>
</evidence>
<evidence type="ECO:0000256" key="7">
    <source>
        <dbReference type="ARBA" id="ARBA00022842"/>
    </source>
</evidence>
<keyword evidence="4" id="KW-0479">Metal-binding</keyword>
<evidence type="ECO:0000256" key="1">
    <source>
        <dbReference type="ARBA" id="ARBA00022578"/>
    </source>
</evidence>
<dbReference type="GO" id="GO:0003887">
    <property type="term" value="F:DNA-directed DNA polymerase activity"/>
    <property type="evidence" value="ECO:0007669"/>
    <property type="project" value="UniProtKB-KW"/>
</dbReference>
<evidence type="ECO:0000256" key="10">
    <source>
        <dbReference type="ARBA" id="ARBA00022918"/>
    </source>
</evidence>
<dbReference type="Pfam" id="PF25597">
    <property type="entry name" value="SH3_retrovirus"/>
    <property type="match status" value="1"/>
</dbReference>
<evidence type="ECO:0000313" key="18">
    <source>
        <dbReference type="Proteomes" id="UP000765509"/>
    </source>
</evidence>
<dbReference type="GO" id="GO:0006310">
    <property type="term" value="P:DNA recombination"/>
    <property type="evidence" value="ECO:0007669"/>
    <property type="project" value="UniProtKB-KW"/>
</dbReference>
<keyword evidence="3" id="KW-0540">Nuclease</keyword>
<dbReference type="GO" id="GO:0003964">
    <property type="term" value="F:RNA-directed DNA polymerase activity"/>
    <property type="evidence" value="ECO:0007669"/>
    <property type="project" value="UniProtKB-KW"/>
</dbReference>
<organism evidence="17 18">
    <name type="scientific">Austropuccinia psidii MF-1</name>
    <dbReference type="NCBI Taxonomy" id="1389203"/>
    <lineage>
        <taxon>Eukaryota</taxon>
        <taxon>Fungi</taxon>
        <taxon>Dikarya</taxon>
        <taxon>Basidiomycota</taxon>
        <taxon>Pucciniomycotina</taxon>
        <taxon>Pucciniomycetes</taxon>
        <taxon>Pucciniales</taxon>
        <taxon>Sphaerophragmiaceae</taxon>
        <taxon>Austropuccinia</taxon>
    </lineage>
</organism>
<keyword evidence="18" id="KW-1185">Reference proteome</keyword>
<dbReference type="GO" id="GO:0016787">
    <property type="term" value="F:hydrolase activity"/>
    <property type="evidence" value="ECO:0007669"/>
    <property type="project" value="UniProtKB-KW"/>
</dbReference>